<dbReference type="InterPro" id="IPR024516">
    <property type="entry name" value="Mce_C"/>
</dbReference>
<gene>
    <name evidence="4" type="ORF">BST23_02315</name>
</gene>
<dbReference type="OrthoDB" id="4516955at2"/>
<dbReference type="PANTHER" id="PTHR33371">
    <property type="entry name" value="INTERMEMBRANE PHOSPHOLIPID TRANSPORT SYSTEM BINDING PROTEIN MLAD-RELATED"/>
    <property type="match status" value="1"/>
</dbReference>
<evidence type="ECO:0000259" key="2">
    <source>
        <dbReference type="Pfam" id="PF02470"/>
    </source>
</evidence>
<accession>A0A1X0D965</accession>
<evidence type="ECO:0000256" key="1">
    <source>
        <dbReference type="SAM" id="MobiDB-lite"/>
    </source>
</evidence>
<dbReference type="Pfam" id="PF02470">
    <property type="entry name" value="MlaD"/>
    <property type="match status" value="1"/>
</dbReference>
<reference evidence="4 5" key="1">
    <citation type="submission" date="2017-02" db="EMBL/GenBank/DDBJ databases">
        <title>The new phylogeny of genus Mycobacterium.</title>
        <authorList>
            <person name="Tortoli E."/>
            <person name="Trovato A."/>
            <person name="Cirillo D.M."/>
        </authorList>
    </citation>
    <scope>NUCLEOTIDE SEQUENCE [LARGE SCALE GENOMIC DNA]</scope>
    <source>
        <strain evidence="4 5">FI-09383</strain>
    </source>
</reference>
<dbReference type="RefSeq" id="WP_083042428.1">
    <property type="nucleotide sequence ID" value="NZ_MVHP01000002.1"/>
</dbReference>
<dbReference type="GO" id="GO:0005576">
    <property type="term" value="C:extracellular region"/>
    <property type="evidence" value="ECO:0007669"/>
    <property type="project" value="TreeGrafter"/>
</dbReference>
<dbReference type="Proteomes" id="UP000192772">
    <property type="component" value="Unassembled WGS sequence"/>
</dbReference>
<dbReference type="EMBL" id="MVHP01000002">
    <property type="protein sequence ID" value="ORA68888.1"/>
    <property type="molecule type" value="Genomic_DNA"/>
</dbReference>
<dbReference type="STRING" id="81858.BST23_02315"/>
<name>A0A1X0D965_9MYCO</name>
<feature type="domain" description="Mammalian cell entry C-terminal" evidence="3">
    <location>
        <begin position="103"/>
        <end position="262"/>
    </location>
</feature>
<protein>
    <submittedName>
        <fullName evidence="4">Mammalian cell entry protein</fullName>
    </submittedName>
</protein>
<dbReference type="InterPro" id="IPR003399">
    <property type="entry name" value="Mce/MlaD"/>
</dbReference>
<dbReference type="InterPro" id="IPR005693">
    <property type="entry name" value="Mce"/>
</dbReference>
<evidence type="ECO:0000259" key="3">
    <source>
        <dbReference type="Pfam" id="PF11887"/>
    </source>
</evidence>
<dbReference type="PANTHER" id="PTHR33371:SF4">
    <property type="entry name" value="INTERMEMBRANE PHOSPHOLIPID TRANSPORT SYSTEM BINDING PROTEIN MLAD"/>
    <property type="match status" value="1"/>
</dbReference>
<evidence type="ECO:0000313" key="4">
    <source>
        <dbReference type="EMBL" id="ORA68888.1"/>
    </source>
</evidence>
<dbReference type="AlphaFoldDB" id="A0A1X0D965"/>
<dbReference type="Pfam" id="PF11887">
    <property type="entry name" value="Mce4_CUP1"/>
    <property type="match status" value="1"/>
</dbReference>
<dbReference type="NCBIfam" id="TIGR00996">
    <property type="entry name" value="Mtu_fam_mce"/>
    <property type="match status" value="1"/>
</dbReference>
<sequence>MLTALLTAGGVVVIGSNMTMSRTHIVAYFDNSNGIYPGDDVVLLGVPVGSITRIEPQPERVKIEFWVDDRYPIPADASAVILSPQLITSRAIQLTPAYTGGPKMADNSVIDLDRTAVPVEWDDFRDQLERLTDYLEPTESGGVSPLGSLIDTAANNLSGQGMSIRETIIELSGALSALGDHSGDVFSTIRNLSTLVSALRSSTDLMAQLNGNLASVTGLLANDPAEVARAIEDVNTAAGDVTAFVTEQRDAVGTAADKLTSISTAVVDQLDDIEQVLHIGPTTLQNVINVYEPAHASLTGAAVVNHFANPISFLCGAVQAASRMGFEQSAKLCVQYLAPIIKNRQYNFPPIGLNPIVGATARPNEVTYSEDWLRPDHRPTPAAPADPADGLTGILMPSGGER</sequence>
<proteinExistence type="predicted"/>
<evidence type="ECO:0000313" key="5">
    <source>
        <dbReference type="Proteomes" id="UP000192772"/>
    </source>
</evidence>
<feature type="region of interest" description="Disordered" evidence="1">
    <location>
        <begin position="371"/>
        <end position="402"/>
    </location>
</feature>
<comment type="caution">
    <text evidence="4">The sequence shown here is derived from an EMBL/GenBank/DDBJ whole genome shotgun (WGS) entry which is preliminary data.</text>
</comment>
<organism evidence="4 5">
    <name type="scientific">Mycolicibacterium elephantis</name>
    <dbReference type="NCBI Taxonomy" id="81858"/>
    <lineage>
        <taxon>Bacteria</taxon>
        <taxon>Bacillati</taxon>
        <taxon>Actinomycetota</taxon>
        <taxon>Actinomycetes</taxon>
        <taxon>Mycobacteriales</taxon>
        <taxon>Mycobacteriaceae</taxon>
        <taxon>Mycolicibacterium</taxon>
    </lineage>
</organism>
<feature type="domain" description="Mce/MlaD" evidence="2">
    <location>
        <begin position="23"/>
        <end position="96"/>
    </location>
</feature>
<dbReference type="InterPro" id="IPR052336">
    <property type="entry name" value="MlaD_Phospholipid_Transporter"/>
</dbReference>